<dbReference type="GO" id="GO:0000725">
    <property type="term" value="P:recombinational repair"/>
    <property type="evidence" value="ECO:0007669"/>
    <property type="project" value="TreeGrafter"/>
</dbReference>
<dbReference type="AlphaFoldDB" id="A0AAJ5FH21"/>
<evidence type="ECO:0000259" key="6">
    <source>
        <dbReference type="PROSITE" id="PS51198"/>
    </source>
</evidence>
<dbReference type="InterPro" id="IPR000212">
    <property type="entry name" value="DNA_helicase_UvrD/REP"/>
</dbReference>
<evidence type="ECO:0000313" key="7">
    <source>
        <dbReference type="EMBL" id="TOZ04463.1"/>
    </source>
</evidence>
<dbReference type="Gene3D" id="3.40.50.300">
    <property type="entry name" value="P-loop containing nucleotide triphosphate hydrolases"/>
    <property type="match status" value="2"/>
</dbReference>
<comment type="caution">
    <text evidence="7">The sequence shown here is derived from an EMBL/GenBank/DDBJ whole genome shotgun (WGS) entry which is preliminary data.</text>
</comment>
<dbReference type="GO" id="GO:0005524">
    <property type="term" value="F:ATP binding"/>
    <property type="evidence" value="ECO:0007669"/>
    <property type="project" value="UniProtKB-UniRule"/>
</dbReference>
<dbReference type="PANTHER" id="PTHR11070:SF2">
    <property type="entry name" value="ATP-DEPENDENT DNA HELICASE SRS2"/>
    <property type="match status" value="1"/>
</dbReference>
<proteinExistence type="predicted"/>
<evidence type="ECO:0000256" key="5">
    <source>
        <dbReference type="PROSITE-ProRule" id="PRU00560"/>
    </source>
</evidence>
<gene>
    <name evidence="7" type="ORF">DIS17_05765</name>
</gene>
<keyword evidence="3 5" id="KW-0347">Helicase</keyword>
<evidence type="ECO:0000256" key="3">
    <source>
        <dbReference type="ARBA" id="ARBA00022806"/>
    </source>
</evidence>
<organism evidence="7 8">
    <name type="scientific">Levilactobacillus brevis</name>
    <name type="common">Lactobacillus brevis</name>
    <dbReference type="NCBI Taxonomy" id="1580"/>
    <lineage>
        <taxon>Bacteria</taxon>
        <taxon>Bacillati</taxon>
        <taxon>Bacillota</taxon>
        <taxon>Bacilli</taxon>
        <taxon>Lactobacillales</taxon>
        <taxon>Lactobacillaceae</taxon>
        <taxon>Levilactobacillus</taxon>
    </lineage>
</organism>
<feature type="domain" description="UvrD-like helicase ATP-binding" evidence="6">
    <location>
        <begin position="1"/>
        <end position="241"/>
    </location>
</feature>
<dbReference type="GO" id="GO:0003677">
    <property type="term" value="F:DNA binding"/>
    <property type="evidence" value="ECO:0007669"/>
    <property type="project" value="InterPro"/>
</dbReference>
<dbReference type="EMBL" id="QFDK01000005">
    <property type="protein sequence ID" value="TOZ04463.1"/>
    <property type="molecule type" value="Genomic_DNA"/>
</dbReference>
<evidence type="ECO:0000313" key="8">
    <source>
        <dbReference type="Proteomes" id="UP000785759"/>
    </source>
</evidence>
<protein>
    <recommendedName>
        <fullName evidence="6">UvrD-like helicase ATP-binding domain-containing protein</fullName>
    </recommendedName>
</protein>
<reference evidence="7" key="1">
    <citation type="submission" date="2018-05" db="EMBL/GenBank/DDBJ databases">
        <title>Genome Comparison of Lactic Acid Bacteria Isolated from non-Wheat Sourdough.</title>
        <authorList>
            <person name="Rice T."/>
            <person name="Axel C."/>
            <person name="Lynch K.M."/>
            <person name="Benz C."/>
            <person name="Arendt E.K."/>
            <person name="Coffey A."/>
        </authorList>
    </citation>
    <scope>NUCLEOTIDE SEQUENCE</scope>
    <source>
        <strain evidence="7">TR055</strain>
    </source>
</reference>
<feature type="binding site" evidence="5">
    <location>
        <begin position="16"/>
        <end position="23"/>
    </location>
    <ligand>
        <name>ATP</name>
        <dbReference type="ChEBI" id="CHEBI:30616"/>
    </ligand>
</feature>
<evidence type="ECO:0000256" key="2">
    <source>
        <dbReference type="ARBA" id="ARBA00022801"/>
    </source>
</evidence>
<evidence type="ECO:0000256" key="1">
    <source>
        <dbReference type="ARBA" id="ARBA00022741"/>
    </source>
</evidence>
<keyword evidence="4 5" id="KW-0067">ATP-binding</keyword>
<evidence type="ECO:0000256" key="4">
    <source>
        <dbReference type="ARBA" id="ARBA00022840"/>
    </source>
</evidence>
<accession>A0AAJ5FH21</accession>
<dbReference type="GO" id="GO:0016787">
    <property type="term" value="F:hydrolase activity"/>
    <property type="evidence" value="ECO:0007669"/>
    <property type="project" value="UniProtKB-UniRule"/>
</dbReference>
<dbReference type="GO" id="GO:0043138">
    <property type="term" value="F:3'-5' DNA helicase activity"/>
    <property type="evidence" value="ECO:0007669"/>
    <property type="project" value="TreeGrafter"/>
</dbReference>
<dbReference type="InterPro" id="IPR027417">
    <property type="entry name" value="P-loop_NTPase"/>
</dbReference>
<keyword evidence="2 5" id="KW-0378">Hydrolase</keyword>
<keyword evidence="1 5" id="KW-0547">Nucleotide-binding</keyword>
<sequence length="638" mass="74955">MADAITQADNVQIIDMPAGSGKTYDISKRVNNFCEQAPTAKVLCITYTNRAVHELEKNIANAYISTIHTFINDLMSPLFTERKIVTCYLNTFKSEIEKTCTDSIKAQRYSERMEEKLTYESVQHNLEKDGLTYGETNYTSWQYGRLGHNDLLKFCTIVMKKYPKLKLKIIRRFKMIIIDEYQDTDEDIIKMFWGISQNENVQLCLYGDSMQQIYREYSPDFNEKLLTCRESGRAITNYRSNQTIIDILNKLYNDKNRIQEANSNSLISKSDYTPRIIIIDKDKVEAKIKRLMSENRKSLILYLFNAHRYKHIGAWELFDAYRGIDKYGFNSSVQVKDILLNTNEEDNPDKLMALMIWMYKEQKIWKENKFGVVYSAIRSNASLRMPITLEHLKDKEKFYKIWQEIFNQLNVSPMTIGDLYDFMAQKEVLSEDIIDELDINKELYEDVFKVPFDEVQKLETMLEDPTVSTQHGVKGESHDSIIFVAEDGNKGVFVYMREFLKLISTSNISLQKFYSFMRSYVKMLDETNSDKMKANSEYGKERAREIYDQFREEPLFKALYEEDYLSYLSKQNKGNLKKIMKASKVKRTLTAYRLFYVGCSRARRNLTIIVTSDLISGFKTEFEKKFKKIGFEIISERV</sequence>
<name>A0AAJ5FH21_LEVBR</name>
<dbReference type="Pfam" id="PF13245">
    <property type="entry name" value="AAA_19"/>
    <property type="match status" value="1"/>
</dbReference>
<dbReference type="PANTHER" id="PTHR11070">
    <property type="entry name" value="UVRD / RECB / PCRA DNA HELICASE FAMILY MEMBER"/>
    <property type="match status" value="1"/>
</dbReference>
<dbReference type="InterPro" id="IPR014016">
    <property type="entry name" value="UvrD-like_ATP-bd"/>
</dbReference>
<dbReference type="RefSeq" id="WP_110139949.1">
    <property type="nucleotide sequence ID" value="NZ_CP021456.1"/>
</dbReference>
<dbReference type="PROSITE" id="PS51198">
    <property type="entry name" value="UVRD_HELICASE_ATP_BIND"/>
    <property type="match status" value="1"/>
</dbReference>
<dbReference type="SUPFAM" id="SSF52540">
    <property type="entry name" value="P-loop containing nucleoside triphosphate hydrolases"/>
    <property type="match status" value="1"/>
</dbReference>
<dbReference type="Proteomes" id="UP000785759">
    <property type="component" value="Unassembled WGS sequence"/>
</dbReference>